<dbReference type="InterPro" id="IPR050838">
    <property type="entry name" value="Ketopantoate_reductase"/>
</dbReference>
<dbReference type="HOGENOM" id="CLU_031468_10_3_1"/>
<evidence type="ECO:0000256" key="6">
    <source>
        <dbReference type="SAM" id="MobiDB-lite"/>
    </source>
</evidence>
<feature type="domain" description="Ketopantoate reductase N-terminal" evidence="7">
    <location>
        <begin position="54"/>
        <end position="261"/>
    </location>
</feature>
<dbReference type="InterPro" id="IPR036291">
    <property type="entry name" value="NAD(P)-bd_dom_sf"/>
</dbReference>
<dbReference type="InterPro" id="IPR008927">
    <property type="entry name" value="6-PGluconate_DH-like_C_sf"/>
</dbReference>
<dbReference type="SUPFAM" id="SSF48179">
    <property type="entry name" value="6-phosphogluconate dehydrogenase C-terminal domain-like"/>
    <property type="match status" value="1"/>
</dbReference>
<keyword evidence="4" id="KW-0560">Oxidoreductase</keyword>
<dbReference type="PANTHER" id="PTHR43765:SF2">
    <property type="entry name" value="2-DEHYDROPANTOATE 2-REDUCTASE"/>
    <property type="match status" value="1"/>
</dbReference>
<feature type="region of interest" description="Disordered" evidence="6">
    <location>
        <begin position="1"/>
        <end position="37"/>
    </location>
</feature>
<dbReference type="InterPro" id="IPR013332">
    <property type="entry name" value="KPR_N"/>
</dbReference>
<sequence length="468" mass="51519">MDFPDERAAAESKVEMEKKTPFPARDKSPSERPREAPLPIDLAAETPHEVPRRIHILGTGSIGRLVAHSLRDLPDPPPVTLILHSSYYWHEWQRSSKEITINTEGIRVARSGFDVEYVPAGFRQHGKLISKEEHNAGVGEPNQLRAHERMKMRKDEDVNTGIHIPEGSTSEEPIYNLIVSVKAGTTVPALLGVRHRLGPDSAILFLQNGMGQIDEVNEEVFPDPSTRPKYLSGIVSHGVHTADKIGPLDATHAGFGTIAIGVPISKDQTGRDTAATEETFLDGTSPASRYLLRTICRSPTLAAVPNSPTELLQAQLDKLAMNAIVNPITALMDARNGALIHNFALTRAMRLLLGEISLVIRSLPEIAHLPNTGTRFSPERLETLVVSIAHKTSNNISSMLADTRAGNQTEIQYINGYIVKRGEELGITCWMNYLICQLVRGKQQLISLERQDELPLSGQRKDDVSGKI</sequence>
<evidence type="ECO:0000256" key="2">
    <source>
        <dbReference type="ARBA" id="ARBA00013014"/>
    </source>
</evidence>
<evidence type="ECO:0000256" key="4">
    <source>
        <dbReference type="ARBA" id="ARBA00023002"/>
    </source>
</evidence>
<reference evidence="9 10" key="1">
    <citation type="submission" date="2015-01" db="EMBL/GenBank/DDBJ databases">
        <title>The Genome Sequence of Ochroconis gallopava CBS43764.</title>
        <authorList>
            <consortium name="The Broad Institute Genomics Platform"/>
            <person name="Cuomo C."/>
            <person name="de Hoog S."/>
            <person name="Gorbushina A."/>
            <person name="Stielow B."/>
            <person name="Teixiera M."/>
            <person name="Abouelleil A."/>
            <person name="Chapman S.B."/>
            <person name="Priest M."/>
            <person name="Young S.K."/>
            <person name="Wortman J."/>
            <person name="Nusbaum C."/>
            <person name="Birren B."/>
        </authorList>
    </citation>
    <scope>NUCLEOTIDE SEQUENCE [LARGE SCALE GENOMIC DNA]</scope>
    <source>
        <strain evidence="9 10">CBS 43764</strain>
    </source>
</reference>
<accession>A0A0D1Z4K6</accession>
<name>A0A0D1Z4K6_9PEZI</name>
<dbReference type="GO" id="GO:0015940">
    <property type="term" value="P:pantothenate biosynthetic process"/>
    <property type="evidence" value="ECO:0007669"/>
    <property type="project" value="InterPro"/>
</dbReference>
<dbReference type="STRING" id="253628.A0A0D1Z4K6"/>
<dbReference type="AlphaFoldDB" id="A0A0D1Z4K6"/>
<dbReference type="RefSeq" id="XP_016217771.1">
    <property type="nucleotide sequence ID" value="XM_016354759.1"/>
</dbReference>
<dbReference type="InterPro" id="IPR013752">
    <property type="entry name" value="KPA_reductase"/>
</dbReference>
<dbReference type="SUPFAM" id="SSF51735">
    <property type="entry name" value="NAD(P)-binding Rossmann-fold domains"/>
    <property type="match status" value="1"/>
</dbReference>
<dbReference type="NCBIfam" id="TIGR00745">
    <property type="entry name" value="apbA_panE"/>
    <property type="match status" value="1"/>
</dbReference>
<dbReference type="EC" id="1.1.1.169" evidence="2"/>
<comment type="similarity">
    <text evidence="1">Belongs to the ketopantoate reductase family.</text>
</comment>
<feature type="compositionally biased region" description="Basic and acidic residues" evidence="6">
    <location>
        <begin position="1"/>
        <end position="35"/>
    </location>
</feature>
<dbReference type="GO" id="GO:0050661">
    <property type="term" value="F:NADP binding"/>
    <property type="evidence" value="ECO:0007669"/>
    <property type="project" value="TreeGrafter"/>
</dbReference>
<dbReference type="GO" id="GO:0005739">
    <property type="term" value="C:mitochondrion"/>
    <property type="evidence" value="ECO:0007669"/>
    <property type="project" value="TreeGrafter"/>
</dbReference>
<dbReference type="Pfam" id="PF08546">
    <property type="entry name" value="ApbA_C"/>
    <property type="match status" value="1"/>
</dbReference>
<evidence type="ECO:0000313" key="9">
    <source>
        <dbReference type="EMBL" id="KIW07902.1"/>
    </source>
</evidence>
<evidence type="ECO:0000259" key="8">
    <source>
        <dbReference type="Pfam" id="PF08546"/>
    </source>
</evidence>
<dbReference type="PANTHER" id="PTHR43765">
    <property type="entry name" value="2-DEHYDROPANTOATE 2-REDUCTASE-RELATED"/>
    <property type="match status" value="1"/>
</dbReference>
<dbReference type="OrthoDB" id="73846at2759"/>
<evidence type="ECO:0000256" key="5">
    <source>
        <dbReference type="ARBA" id="ARBA00032024"/>
    </source>
</evidence>
<dbReference type="GeneID" id="27309785"/>
<dbReference type="InterPro" id="IPR013328">
    <property type="entry name" value="6PGD_dom2"/>
</dbReference>
<dbReference type="InterPro" id="IPR003710">
    <property type="entry name" value="ApbA"/>
</dbReference>
<dbReference type="FunCoup" id="A0A0D1Z4K6">
    <property type="interactions" value="118"/>
</dbReference>
<feature type="domain" description="Ketopantoate reductase C-terminal" evidence="8">
    <location>
        <begin position="311"/>
        <end position="443"/>
    </location>
</feature>
<evidence type="ECO:0000259" key="7">
    <source>
        <dbReference type="Pfam" id="PF02558"/>
    </source>
</evidence>
<evidence type="ECO:0000313" key="10">
    <source>
        <dbReference type="Proteomes" id="UP000053259"/>
    </source>
</evidence>
<keyword evidence="10" id="KW-1185">Reference proteome</keyword>
<keyword evidence="3" id="KW-0521">NADP</keyword>
<dbReference type="Proteomes" id="UP000053259">
    <property type="component" value="Unassembled WGS sequence"/>
</dbReference>
<evidence type="ECO:0000256" key="3">
    <source>
        <dbReference type="ARBA" id="ARBA00022857"/>
    </source>
</evidence>
<dbReference type="EMBL" id="KN847532">
    <property type="protein sequence ID" value="KIW07902.1"/>
    <property type="molecule type" value="Genomic_DNA"/>
</dbReference>
<organism evidence="9 10">
    <name type="scientific">Verruconis gallopava</name>
    <dbReference type="NCBI Taxonomy" id="253628"/>
    <lineage>
        <taxon>Eukaryota</taxon>
        <taxon>Fungi</taxon>
        <taxon>Dikarya</taxon>
        <taxon>Ascomycota</taxon>
        <taxon>Pezizomycotina</taxon>
        <taxon>Dothideomycetes</taxon>
        <taxon>Pleosporomycetidae</taxon>
        <taxon>Venturiales</taxon>
        <taxon>Sympoventuriaceae</taxon>
        <taxon>Verruconis</taxon>
    </lineage>
</organism>
<proteinExistence type="inferred from homology"/>
<dbReference type="VEuPathDB" id="FungiDB:PV09_01812"/>
<dbReference type="InParanoid" id="A0A0D1Z4K6"/>
<evidence type="ECO:0000256" key="1">
    <source>
        <dbReference type="ARBA" id="ARBA00007870"/>
    </source>
</evidence>
<dbReference type="Gene3D" id="1.10.1040.10">
    <property type="entry name" value="N-(1-d-carboxylethyl)-l-norvaline Dehydrogenase, domain 2"/>
    <property type="match status" value="1"/>
</dbReference>
<dbReference type="Pfam" id="PF02558">
    <property type="entry name" value="ApbA"/>
    <property type="match status" value="1"/>
</dbReference>
<dbReference type="GO" id="GO:0008677">
    <property type="term" value="F:2-dehydropantoate 2-reductase activity"/>
    <property type="evidence" value="ECO:0007669"/>
    <property type="project" value="UniProtKB-EC"/>
</dbReference>
<protein>
    <recommendedName>
        <fullName evidence="2">2-dehydropantoate 2-reductase</fullName>
        <ecNumber evidence="2">1.1.1.169</ecNumber>
    </recommendedName>
    <alternativeName>
        <fullName evidence="5">Ketopantoate reductase</fullName>
    </alternativeName>
</protein>
<dbReference type="Gene3D" id="3.40.50.720">
    <property type="entry name" value="NAD(P)-binding Rossmann-like Domain"/>
    <property type="match status" value="1"/>
</dbReference>
<gene>
    <name evidence="9" type="ORF">PV09_01812</name>
</gene>